<dbReference type="InterPro" id="IPR029063">
    <property type="entry name" value="SAM-dependent_MTases_sf"/>
</dbReference>
<dbReference type="InterPro" id="IPR041698">
    <property type="entry name" value="Methyltransf_25"/>
</dbReference>
<keyword evidence="3" id="KW-1185">Reference proteome</keyword>
<dbReference type="Pfam" id="PF13649">
    <property type="entry name" value="Methyltransf_25"/>
    <property type="match status" value="1"/>
</dbReference>
<comment type="caution">
    <text evidence="2">The sequence shown here is derived from an EMBL/GenBank/DDBJ whole genome shotgun (WGS) entry which is preliminary data.</text>
</comment>
<evidence type="ECO:0000259" key="1">
    <source>
        <dbReference type="Pfam" id="PF13649"/>
    </source>
</evidence>
<feature type="domain" description="Methyltransferase" evidence="1">
    <location>
        <begin position="86"/>
        <end position="185"/>
    </location>
</feature>
<dbReference type="PANTHER" id="PTHR43591">
    <property type="entry name" value="METHYLTRANSFERASE"/>
    <property type="match status" value="1"/>
</dbReference>
<dbReference type="Proteomes" id="UP000603453">
    <property type="component" value="Unassembled WGS sequence"/>
</dbReference>
<evidence type="ECO:0000313" key="2">
    <source>
        <dbReference type="EMBL" id="KAG2202147.1"/>
    </source>
</evidence>
<organism evidence="2 3">
    <name type="scientific">Mucor saturninus</name>
    <dbReference type="NCBI Taxonomy" id="64648"/>
    <lineage>
        <taxon>Eukaryota</taxon>
        <taxon>Fungi</taxon>
        <taxon>Fungi incertae sedis</taxon>
        <taxon>Mucoromycota</taxon>
        <taxon>Mucoromycotina</taxon>
        <taxon>Mucoromycetes</taxon>
        <taxon>Mucorales</taxon>
        <taxon>Mucorineae</taxon>
        <taxon>Mucoraceae</taxon>
        <taxon>Mucor</taxon>
    </lineage>
</organism>
<dbReference type="PANTHER" id="PTHR43591:SF24">
    <property type="entry name" value="2-METHOXY-6-POLYPRENYL-1,4-BENZOQUINOL METHYLASE, MITOCHONDRIAL"/>
    <property type="match status" value="1"/>
</dbReference>
<dbReference type="SUPFAM" id="SSF53335">
    <property type="entry name" value="S-adenosyl-L-methionine-dependent methyltransferases"/>
    <property type="match status" value="1"/>
</dbReference>
<accession>A0A8H7V1N2</accession>
<dbReference type="EMBL" id="JAEPRD010000064">
    <property type="protein sequence ID" value="KAG2202147.1"/>
    <property type="molecule type" value="Genomic_DNA"/>
</dbReference>
<sequence>MGNQLSKRKKCVDSKSASTSTKYTSDSFNNGSALSSCVSKYAQEVFPHTTSEAGRQQGEHYLLKHVFQTSHFAPVNEILTKEDSKVLDIGCGVHASWLLDMANDFPNCKFTGIDIIQPFTLETDTDSIGHIPANCQLVKLDVFDGFSFPDKSFDFVHQRMMQIVYPGDKVSWMFAEMLRLTKDNGWIELVELDSAPKRAGPIFAKVFVALRALMTDRLGRLLTGSSIARKMDQNGLLDVTTDYGSAPVCWGGYVGKLVYEDLLVFFKHLGPSIFGYLDLGDEFNEEAYDALLDSAFDECVEYQTFLNIRWVYGRKPASS</sequence>
<protein>
    <recommendedName>
        <fullName evidence="1">Methyltransferase domain-containing protein</fullName>
    </recommendedName>
</protein>
<name>A0A8H7V1N2_9FUNG</name>
<gene>
    <name evidence="2" type="ORF">INT47_008119</name>
</gene>
<dbReference type="CDD" id="cd02440">
    <property type="entry name" value="AdoMet_MTases"/>
    <property type="match status" value="1"/>
</dbReference>
<reference evidence="2" key="1">
    <citation type="submission" date="2020-12" db="EMBL/GenBank/DDBJ databases">
        <title>Metabolic potential, ecology and presence of endohyphal bacteria is reflected in genomic diversity of Mucoromycotina.</title>
        <authorList>
            <person name="Muszewska A."/>
            <person name="Okrasinska A."/>
            <person name="Steczkiewicz K."/>
            <person name="Drgas O."/>
            <person name="Orlowska M."/>
            <person name="Perlinska-Lenart U."/>
            <person name="Aleksandrzak-Piekarczyk T."/>
            <person name="Szatraj K."/>
            <person name="Zielenkiewicz U."/>
            <person name="Pilsyk S."/>
            <person name="Malc E."/>
            <person name="Mieczkowski P."/>
            <person name="Kruszewska J.S."/>
            <person name="Biernat P."/>
            <person name="Pawlowska J."/>
        </authorList>
    </citation>
    <scope>NUCLEOTIDE SEQUENCE</scope>
    <source>
        <strain evidence="2">WA0000017839</strain>
    </source>
</reference>
<dbReference type="AlphaFoldDB" id="A0A8H7V1N2"/>
<dbReference type="OrthoDB" id="2257279at2759"/>
<dbReference type="Gene3D" id="3.40.50.150">
    <property type="entry name" value="Vaccinia Virus protein VP39"/>
    <property type="match status" value="1"/>
</dbReference>
<dbReference type="GO" id="GO:0008168">
    <property type="term" value="F:methyltransferase activity"/>
    <property type="evidence" value="ECO:0007669"/>
    <property type="project" value="TreeGrafter"/>
</dbReference>
<evidence type="ECO:0000313" key="3">
    <source>
        <dbReference type="Proteomes" id="UP000603453"/>
    </source>
</evidence>
<proteinExistence type="predicted"/>